<dbReference type="CDD" id="cd08249">
    <property type="entry name" value="enoyl_reductase_like"/>
    <property type="match status" value="1"/>
</dbReference>
<dbReference type="AlphaFoldDB" id="K5Y7J3"/>
<gene>
    <name evidence="2" type="ORF">AGABI1DRAFT_67524</name>
</gene>
<dbReference type="SMART" id="SM00829">
    <property type="entry name" value="PKS_ER"/>
    <property type="match status" value="1"/>
</dbReference>
<dbReference type="PANTHER" id="PTHR45348">
    <property type="entry name" value="HYPOTHETICAL OXIDOREDUCTASE (EUROFUNG)"/>
    <property type="match status" value="1"/>
</dbReference>
<dbReference type="SUPFAM" id="SSF51735">
    <property type="entry name" value="NAD(P)-binding Rossmann-fold domains"/>
    <property type="match status" value="1"/>
</dbReference>
<dbReference type="Gene3D" id="3.40.50.720">
    <property type="entry name" value="NAD(P)-binding Rossmann-like Domain"/>
    <property type="match status" value="1"/>
</dbReference>
<dbReference type="EMBL" id="JH971385">
    <property type="protein sequence ID" value="EKM84215.1"/>
    <property type="molecule type" value="Genomic_DNA"/>
</dbReference>
<dbReference type="InParanoid" id="K5Y7J3"/>
<dbReference type="GO" id="GO:0016651">
    <property type="term" value="F:oxidoreductase activity, acting on NAD(P)H"/>
    <property type="evidence" value="ECO:0007669"/>
    <property type="project" value="InterPro"/>
</dbReference>
<feature type="domain" description="Enoyl reductase (ER)" evidence="1">
    <location>
        <begin position="37"/>
        <end position="386"/>
    </location>
</feature>
<evidence type="ECO:0000259" key="1">
    <source>
        <dbReference type="SMART" id="SM00829"/>
    </source>
</evidence>
<dbReference type="InterPro" id="IPR011032">
    <property type="entry name" value="GroES-like_sf"/>
</dbReference>
<dbReference type="RefSeq" id="XP_007325218.1">
    <property type="nucleotide sequence ID" value="XM_007325156.1"/>
</dbReference>
<dbReference type="PANTHER" id="PTHR45348:SF3">
    <property type="entry name" value="ENOYL REDUCTASE (ER) DOMAIN-CONTAINING PROTEIN"/>
    <property type="match status" value="1"/>
</dbReference>
<evidence type="ECO:0000313" key="2">
    <source>
        <dbReference type="EMBL" id="EKM84215.1"/>
    </source>
</evidence>
<protein>
    <recommendedName>
        <fullName evidence="1">Enoyl reductase (ER) domain-containing protein</fullName>
    </recommendedName>
</protein>
<dbReference type="InterPro" id="IPR020843">
    <property type="entry name" value="ER"/>
</dbReference>
<dbReference type="Pfam" id="PF00107">
    <property type="entry name" value="ADH_zinc_N"/>
    <property type="match status" value="1"/>
</dbReference>
<dbReference type="InterPro" id="IPR013149">
    <property type="entry name" value="ADH-like_C"/>
</dbReference>
<reference evidence="3" key="1">
    <citation type="journal article" date="2012" name="Proc. Natl. Acad. Sci. U.S.A.">
        <title>Genome sequence of the button mushroom Agaricus bisporus reveals mechanisms governing adaptation to a humic-rich ecological niche.</title>
        <authorList>
            <person name="Morin E."/>
            <person name="Kohler A."/>
            <person name="Baker A.R."/>
            <person name="Foulongne-Oriol M."/>
            <person name="Lombard V."/>
            <person name="Nagy L.G."/>
            <person name="Ohm R.A."/>
            <person name="Patyshakuliyeva A."/>
            <person name="Brun A."/>
            <person name="Aerts A.L."/>
            <person name="Bailey A.M."/>
            <person name="Billette C."/>
            <person name="Coutinho P.M."/>
            <person name="Deakin G."/>
            <person name="Doddapaneni H."/>
            <person name="Floudas D."/>
            <person name="Grimwood J."/>
            <person name="Hilden K."/>
            <person name="Kuees U."/>
            <person name="LaButti K.M."/>
            <person name="Lapidus A."/>
            <person name="Lindquist E.A."/>
            <person name="Lucas S.M."/>
            <person name="Murat C."/>
            <person name="Riley R.W."/>
            <person name="Salamov A.A."/>
            <person name="Schmutz J."/>
            <person name="Subramanian V."/>
            <person name="Woesten H.A.B."/>
            <person name="Xu J."/>
            <person name="Eastwood D.C."/>
            <person name="Foster G.D."/>
            <person name="Sonnenberg A.S."/>
            <person name="Cullen D."/>
            <person name="de Vries R.P."/>
            <person name="Lundell T."/>
            <person name="Hibbett D.S."/>
            <person name="Henrissat B."/>
            <person name="Burton K.S."/>
            <person name="Kerrigan R.W."/>
            <person name="Challen M.P."/>
            <person name="Grigoriev I.V."/>
            <person name="Martin F."/>
        </authorList>
    </citation>
    <scope>NUCLEOTIDE SEQUENCE [LARGE SCALE GENOMIC DNA]</scope>
    <source>
        <strain evidence="3">JB137-S8 / ATCC MYA-4627 / FGSC 10392</strain>
    </source>
</reference>
<dbReference type="Pfam" id="PF08240">
    <property type="entry name" value="ADH_N"/>
    <property type="match status" value="1"/>
</dbReference>
<dbReference type="InterPro" id="IPR047122">
    <property type="entry name" value="Trans-enoyl_RdTase-like"/>
</dbReference>
<dbReference type="KEGG" id="abp:AGABI1DRAFT67524"/>
<evidence type="ECO:0000313" key="3">
    <source>
        <dbReference type="Proteomes" id="UP000008493"/>
    </source>
</evidence>
<dbReference type="eggNOG" id="KOG1198">
    <property type="taxonomic scope" value="Eukaryota"/>
</dbReference>
<dbReference type="SUPFAM" id="SSF50129">
    <property type="entry name" value="GroES-like"/>
    <property type="match status" value="1"/>
</dbReference>
<dbReference type="InterPro" id="IPR013154">
    <property type="entry name" value="ADH-like_N"/>
</dbReference>
<dbReference type="Proteomes" id="UP000008493">
    <property type="component" value="Unassembled WGS sequence"/>
</dbReference>
<dbReference type="OMA" id="GKEANHQ"/>
<dbReference type="OrthoDB" id="9992527at2759"/>
<keyword evidence="3" id="KW-1185">Reference proteome</keyword>
<organism evidence="2 3">
    <name type="scientific">Agaricus bisporus var. burnettii (strain JB137-S8 / ATCC MYA-4627 / FGSC 10392)</name>
    <name type="common">White button mushroom</name>
    <dbReference type="NCBI Taxonomy" id="597362"/>
    <lineage>
        <taxon>Eukaryota</taxon>
        <taxon>Fungi</taxon>
        <taxon>Dikarya</taxon>
        <taxon>Basidiomycota</taxon>
        <taxon>Agaricomycotina</taxon>
        <taxon>Agaricomycetes</taxon>
        <taxon>Agaricomycetidae</taxon>
        <taxon>Agaricales</taxon>
        <taxon>Agaricineae</taxon>
        <taxon>Agaricaceae</taxon>
        <taxon>Agaricus</taxon>
    </lineage>
</organism>
<sequence length="390" mass="42841">MSARYLSMAAISQKIEKQVFLPTEMSTHTAIATTAKGVVHTLQVPTEEPQEDEVLVKVEYSAVIPPEVYMVDNGKYVEQYPVILGFTVSGTVMKVGSNIKDLKPTDRVTTFSYGPSRYKGIQQYAVQPRSVCAKACRIPGNLSFDAAATIPDNFACAFYTLFNQLSLPMPLSLPALETPPLANSPILIYGAGSTAGQYMTRLLYLARYKNIIATASAKHHEYLRSLGATHVFDYRSSTLIEDINNVVGGSNKLTMVVDCISATTTMNNIAKVLNPTGTVALLMPVKKGTTLNVDEESDLITTLPLPDQLNPFGEKANVIGVRTFFYQEDTVLKERLLPAILPELLEKGLIEAPRYRIMDQGSLQQRAEQALELLRTNQLSGEKVIVKVSD</sequence>
<dbReference type="InterPro" id="IPR036291">
    <property type="entry name" value="NAD(P)-bd_dom_sf"/>
</dbReference>
<dbReference type="GeneID" id="18830671"/>
<proteinExistence type="predicted"/>
<dbReference type="Gene3D" id="3.90.180.10">
    <property type="entry name" value="Medium-chain alcohol dehydrogenases, catalytic domain"/>
    <property type="match status" value="1"/>
</dbReference>
<dbReference type="HOGENOM" id="CLU_026673_16_5_1"/>
<accession>K5Y7J3</accession>
<name>K5Y7J3_AGABU</name>